<dbReference type="EMBL" id="OMOF01000630">
    <property type="protein sequence ID" value="SPF53450.1"/>
    <property type="molecule type" value="Genomic_DNA"/>
</dbReference>
<protein>
    <submittedName>
        <fullName evidence="1">Uncharacterized protein</fullName>
    </submittedName>
</protein>
<name>A0A2U3LNH6_9FIRM</name>
<dbReference type="AlphaFoldDB" id="A0A2U3LNH6"/>
<organism evidence="1 2">
    <name type="scientific">Candidatus Desulfosporosinus infrequens</name>
    <dbReference type="NCBI Taxonomy" id="2043169"/>
    <lineage>
        <taxon>Bacteria</taxon>
        <taxon>Bacillati</taxon>
        <taxon>Bacillota</taxon>
        <taxon>Clostridia</taxon>
        <taxon>Eubacteriales</taxon>
        <taxon>Desulfitobacteriaceae</taxon>
        <taxon>Desulfosporosinus</taxon>
    </lineage>
</organism>
<accession>A0A2U3LNH6</accession>
<proteinExistence type="predicted"/>
<evidence type="ECO:0000313" key="1">
    <source>
        <dbReference type="EMBL" id="SPF53450.1"/>
    </source>
</evidence>
<sequence length="40" mass="4553">MTCYFLSYALLSLTQSLLKVHEGVTNIVYDCSVQLDRINT</sequence>
<dbReference type="Proteomes" id="UP000238916">
    <property type="component" value="Unassembled WGS sequence"/>
</dbReference>
<gene>
    <name evidence="1" type="ORF">SBF1_6660002</name>
</gene>
<reference evidence="2" key="1">
    <citation type="submission" date="2018-02" db="EMBL/GenBank/DDBJ databases">
        <authorList>
            <person name="Hausmann B."/>
        </authorList>
    </citation>
    <scope>NUCLEOTIDE SEQUENCE [LARGE SCALE GENOMIC DNA]</scope>
    <source>
        <strain evidence="2">Peat soil MAG SbF1</strain>
    </source>
</reference>
<evidence type="ECO:0000313" key="2">
    <source>
        <dbReference type="Proteomes" id="UP000238916"/>
    </source>
</evidence>